<feature type="region of interest" description="Disordered" evidence="1">
    <location>
        <begin position="1"/>
        <end position="40"/>
    </location>
</feature>
<evidence type="ECO:0000313" key="3">
    <source>
        <dbReference type="Proteomes" id="UP000827092"/>
    </source>
</evidence>
<keyword evidence="3" id="KW-1185">Reference proteome</keyword>
<evidence type="ECO:0000256" key="1">
    <source>
        <dbReference type="SAM" id="MobiDB-lite"/>
    </source>
</evidence>
<accession>A0AAV6TUF3</accession>
<sequence length="94" mass="10927">MWRRRHLRGSSIGSPGERGPGSVPLTTKSPLLPGSDERVPSQVNDYYTNARRRVYFKMCEEKGIVPVQRKRLRALLAMKERKRTRLQFVAFQIL</sequence>
<dbReference type="AlphaFoldDB" id="A0AAV6TUF3"/>
<dbReference type="EMBL" id="JAFNEN010001045">
    <property type="protein sequence ID" value="KAG8175248.1"/>
    <property type="molecule type" value="Genomic_DNA"/>
</dbReference>
<evidence type="ECO:0000313" key="2">
    <source>
        <dbReference type="EMBL" id="KAG8175248.1"/>
    </source>
</evidence>
<reference evidence="2 3" key="1">
    <citation type="journal article" date="2022" name="Nat. Ecol. Evol.">
        <title>A masculinizing supergene underlies an exaggerated male reproductive morph in a spider.</title>
        <authorList>
            <person name="Hendrickx F."/>
            <person name="De Corte Z."/>
            <person name="Sonet G."/>
            <person name="Van Belleghem S.M."/>
            <person name="Kostlbacher S."/>
            <person name="Vangestel C."/>
        </authorList>
    </citation>
    <scope>NUCLEOTIDE SEQUENCE [LARGE SCALE GENOMIC DNA]</scope>
    <source>
        <strain evidence="2">W744_W776</strain>
    </source>
</reference>
<dbReference type="Proteomes" id="UP000827092">
    <property type="component" value="Unassembled WGS sequence"/>
</dbReference>
<organism evidence="2 3">
    <name type="scientific">Oedothorax gibbosus</name>
    <dbReference type="NCBI Taxonomy" id="931172"/>
    <lineage>
        <taxon>Eukaryota</taxon>
        <taxon>Metazoa</taxon>
        <taxon>Ecdysozoa</taxon>
        <taxon>Arthropoda</taxon>
        <taxon>Chelicerata</taxon>
        <taxon>Arachnida</taxon>
        <taxon>Araneae</taxon>
        <taxon>Araneomorphae</taxon>
        <taxon>Entelegynae</taxon>
        <taxon>Araneoidea</taxon>
        <taxon>Linyphiidae</taxon>
        <taxon>Erigoninae</taxon>
        <taxon>Oedothorax</taxon>
    </lineage>
</organism>
<name>A0AAV6TUF3_9ARAC</name>
<comment type="caution">
    <text evidence="2">The sequence shown here is derived from an EMBL/GenBank/DDBJ whole genome shotgun (WGS) entry which is preliminary data.</text>
</comment>
<gene>
    <name evidence="2" type="ORF">JTE90_019406</name>
</gene>
<protein>
    <submittedName>
        <fullName evidence="2">Uncharacterized protein</fullName>
    </submittedName>
</protein>
<proteinExistence type="predicted"/>